<dbReference type="EMBL" id="LGKP01000010">
    <property type="protein sequence ID" value="KPL90753.1"/>
    <property type="molecule type" value="Genomic_DNA"/>
</dbReference>
<keyword evidence="2" id="KW-1133">Transmembrane helix</keyword>
<dbReference type="CDD" id="cd01127">
    <property type="entry name" value="TrwB_TraG_TraD_VirD4"/>
    <property type="match status" value="1"/>
</dbReference>
<feature type="region of interest" description="Disordered" evidence="1">
    <location>
        <begin position="69"/>
        <end position="95"/>
    </location>
</feature>
<dbReference type="AlphaFoldDB" id="A0A0P6YZW5"/>
<dbReference type="SUPFAM" id="SSF52540">
    <property type="entry name" value="P-loop containing nucleoside triphosphate hydrolases"/>
    <property type="match status" value="1"/>
</dbReference>
<protein>
    <submittedName>
        <fullName evidence="3">Uncharacterized protein</fullName>
    </submittedName>
</protein>
<accession>A0A0P6YZW5</accession>
<proteinExistence type="predicted"/>
<keyword evidence="2" id="KW-0812">Transmembrane</keyword>
<dbReference type="Gene3D" id="3.40.50.300">
    <property type="entry name" value="P-loop containing nucleotide triphosphate hydrolases"/>
    <property type="match status" value="1"/>
</dbReference>
<evidence type="ECO:0000313" key="4">
    <source>
        <dbReference type="Proteomes" id="UP000050277"/>
    </source>
</evidence>
<organism evidence="3 4">
    <name type="scientific">Herpetosiphon geysericola</name>
    <dbReference type="NCBI Taxonomy" id="70996"/>
    <lineage>
        <taxon>Bacteria</taxon>
        <taxon>Bacillati</taxon>
        <taxon>Chloroflexota</taxon>
        <taxon>Chloroflexia</taxon>
        <taxon>Herpetosiphonales</taxon>
        <taxon>Herpetosiphonaceae</taxon>
        <taxon>Herpetosiphon</taxon>
    </lineage>
</organism>
<feature type="compositionally biased region" description="Basic and acidic residues" evidence="1">
    <location>
        <begin position="79"/>
        <end position="89"/>
    </location>
</feature>
<gene>
    <name evidence="3" type="ORF">SE18_05140</name>
</gene>
<dbReference type="InterPro" id="IPR027417">
    <property type="entry name" value="P-loop_NTPase"/>
</dbReference>
<feature type="transmembrane region" description="Helical" evidence="2">
    <location>
        <begin position="6"/>
        <end position="27"/>
    </location>
</feature>
<reference evidence="3 4" key="1">
    <citation type="submission" date="2015-07" db="EMBL/GenBank/DDBJ databases">
        <title>Whole genome sequence of Herpetosiphon geysericola DSM 7119.</title>
        <authorList>
            <person name="Hemp J."/>
            <person name="Ward L.M."/>
            <person name="Pace L.A."/>
            <person name="Fischer W.W."/>
        </authorList>
    </citation>
    <scope>NUCLEOTIDE SEQUENCE [LARGE SCALE GENOMIC DNA]</scope>
    <source>
        <strain evidence="3 4">DSM 7119</strain>
    </source>
</reference>
<comment type="caution">
    <text evidence="3">The sequence shown here is derived from an EMBL/GenBank/DDBJ whole genome shotgun (WGS) entry which is preliminary data.</text>
</comment>
<dbReference type="RefSeq" id="WP_054533352.1">
    <property type="nucleotide sequence ID" value="NZ_LGKP01000010.1"/>
</dbReference>
<evidence type="ECO:0000256" key="1">
    <source>
        <dbReference type="SAM" id="MobiDB-lite"/>
    </source>
</evidence>
<dbReference type="STRING" id="70996.SE18_05140"/>
<evidence type="ECO:0000256" key="2">
    <source>
        <dbReference type="SAM" id="Phobius"/>
    </source>
</evidence>
<name>A0A0P6YZW5_9CHLR</name>
<evidence type="ECO:0000313" key="3">
    <source>
        <dbReference type="EMBL" id="KPL90753.1"/>
    </source>
</evidence>
<dbReference type="Proteomes" id="UP000050277">
    <property type="component" value="Unassembled WGS sequence"/>
</dbReference>
<keyword evidence="4" id="KW-1185">Reference proteome</keyword>
<sequence length="408" mass="44863">MPQDDQPVVLMFFIMLAAILAVLGLMVGASKLIRWRRANGSVIAHLIRLAFAQLGSLVRRVIVPPAPSFVGGSPPPTPTDHRRVPREKSIAPPPVAPAPAPAITLEALPILGLPALASMLQEIPHVAIIGNTNAGKTTLAEALIRLLDGQFAIVDPKWRLFDPPKWGGLPAAKLDVEGAYSEIATFFGDLWTDFRKRRIRGQTEANAIYTPLWIVWDEINDTIEELQNAGVYLRRWARVGREYGYKLMIFPQSDRVGALGLEGHGDVRDQFCWIYLGDDARSQIEKLRKVGTISTAQALDLSNQAYPSIMEHAGKWFGIDRSAALELLGMPLNPDRAWVAPAVPVPDDSAEVLDAPAAPAAGEPSIVQVAAIRWWLTNEPTIQASEIVRRLGVNKKNGLRWVREIDSY</sequence>
<keyword evidence="2" id="KW-0472">Membrane</keyword>